<dbReference type="EMBL" id="CP076544">
    <property type="protein sequence ID" value="QWS34861.1"/>
    <property type="molecule type" value="Genomic_DNA"/>
</dbReference>
<name>A0ACD1E8E7_9MICO</name>
<dbReference type="Proteomes" id="UP000681794">
    <property type="component" value="Chromosome"/>
</dbReference>
<evidence type="ECO:0000313" key="1">
    <source>
        <dbReference type="EMBL" id="QWS34861.1"/>
    </source>
</evidence>
<accession>A0ACD1E8E7</accession>
<reference evidence="1" key="1">
    <citation type="submission" date="2021-06" db="EMBL/GenBank/DDBJ databases">
        <authorList>
            <person name="Ellington A.J."/>
            <person name="Bryan N.C."/>
            <person name="Christner B.C."/>
            <person name="Reisch C.R."/>
        </authorList>
    </citation>
    <scope>NUCLEOTIDE SEQUENCE</scope>
    <source>
        <strain evidence="1">L6-1</strain>
    </source>
</reference>
<proteinExistence type="predicted"/>
<gene>
    <name evidence="1" type="ORF">KM842_06975</name>
</gene>
<sequence length="464" mass="48791">MARDHVVSTGYRSRPSTAGVPQTVRSSPTTIHPPTEPLPISTVRPPWRRSFIALSVPNFRLFTATNLVAMTAGWMQRIAQDWLVLQLTGSVAQVGITVACQFAPMLLFGLLGGVFVDRYSKRALMMITQGAFAVLSLLLAVLTLTGVVQAWHVWVIAFLVGMVTVIDNPARQVFVTEIVGHQHLRNAISVNSSVFQLGGMIGPALSGILLVAVGAGWSFGINAVACVAVVVTLGFLRVSELHRTPPQPRAKGQLVEGLRYAAAKPTIIVPVVLVAFFSVFALTMPVLLSAFASTVYDVGAGGYGLFNSAVAVGALTGAVLSTRRAVVRLRTIVGGVFWTGVLLVVAGATPAIAPFTALLVVVGLSQLLFQTASNSLVQLSSNVAIRGRVMSLYVLVLLGGQAIGGPVMGQVVDHFGAHVGMMVAGGVPAAAAAVIALVLARRGGLHLEVRMRHHLPLPTIVGHR</sequence>
<protein>
    <submittedName>
        <fullName evidence="1">MFS transporter</fullName>
    </submittedName>
</protein>
<organism evidence="1 2">
    <name type="scientific">Curtobacterium aetherium</name>
    <dbReference type="NCBI Taxonomy" id="2841594"/>
    <lineage>
        <taxon>Bacteria</taxon>
        <taxon>Bacillati</taxon>
        <taxon>Actinomycetota</taxon>
        <taxon>Actinomycetes</taxon>
        <taxon>Micrococcales</taxon>
        <taxon>Microbacteriaceae</taxon>
        <taxon>Curtobacterium</taxon>
    </lineage>
</organism>
<keyword evidence="2" id="KW-1185">Reference proteome</keyword>
<evidence type="ECO:0000313" key="2">
    <source>
        <dbReference type="Proteomes" id="UP000681794"/>
    </source>
</evidence>